<name>A0A1I7RKK5_BURXY</name>
<proteinExistence type="predicted"/>
<dbReference type="WBParaSite" id="BXY_0123900.1">
    <property type="protein sequence ID" value="BXY_0123900.1"/>
    <property type="gene ID" value="BXY_0123900"/>
</dbReference>
<reference evidence="2" key="1">
    <citation type="submission" date="2016-11" db="UniProtKB">
        <authorList>
            <consortium name="WormBaseParasite"/>
        </authorList>
    </citation>
    <scope>IDENTIFICATION</scope>
</reference>
<accession>A0A1I7RKK5</accession>
<dbReference type="Proteomes" id="UP000095284">
    <property type="component" value="Unplaced"/>
</dbReference>
<dbReference type="AlphaFoldDB" id="A0A1I7RKK5"/>
<organism evidence="1 2">
    <name type="scientific">Bursaphelenchus xylophilus</name>
    <name type="common">Pinewood nematode worm</name>
    <name type="synonym">Aphelenchoides xylophilus</name>
    <dbReference type="NCBI Taxonomy" id="6326"/>
    <lineage>
        <taxon>Eukaryota</taxon>
        <taxon>Metazoa</taxon>
        <taxon>Ecdysozoa</taxon>
        <taxon>Nematoda</taxon>
        <taxon>Chromadorea</taxon>
        <taxon>Rhabditida</taxon>
        <taxon>Tylenchina</taxon>
        <taxon>Tylenchomorpha</taxon>
        <taxon>Aphelenchoidea</taxon>
        <taxon>Aphelenchoididae</taxon>
        <taxon>Bursaphelenchus</taxon>
    </lineage>
</organism>
<dbReference type="SUPFAM" id="SSF81321">
    <property type="entry name" value="Family A G protein-coupled receptor-like"/>
    <property type="match status" value="1"/>
</dbReference>
<evidence type="ECO:0000313" key="2">
    <source>
        <dbReference type="WBParaSite" id="BXY_0123900.1"/>
    </source>
</evidence>
<dbReference type="Gene3D" id="1.20.1070.10">
    <property type="entry name" value="Rhodopsin 7-helix transmembrane proteins"/>
    <property type="match status" value="1"/>
</dbReference>
<sequence>MYDDLCDVIIHFYAIISLGFAVYAALVSLCAWKLSEKHATFYLFCSQNASVCVGLTVRFLVNFESIIGFFLNPQLRFYLLCASIYTHSIHISIIAQHRFHSIILPRHYTRVWNKAKNITLIVLTWISGTVILPAITIFPIRNEHQGSLETFFKTYDKVLGYWQQNLLITTLYITTFIAGLCYLTSGMTFLYKKYKRERCAYSNVYRRLFFCGFLIFIPTLSHALLTQYHARNYSHWALLALRGSEIFSNLVIPVILYCTSKLVRRKFLGIIRIGREKRKVISATGFVDLHSHRGETLS</sequence>
<evidence type="ECO:0000313" key="1">
    <source>
        <dbReference type="Proteomes" id="UP000095284"/>
    </source>
</evidence>
<protein>
    <submittedName>
        <fullName evidence="2">G_PROTEIN_RECEP_F1_2 domain-containing protein</fullName>
    </submittedName>
</protein>